<sequence length="60" mass="6855">MRYRIQYLVKDERHTTEVDATSPQEAVVKFRHTHVDSSPHANASQVLSVSPDPDACEMSW</sequence>
<organism evidence="1">
    <name type="scientific">marine sediment metagenome</name>
    <dbReference type="NCBI Taxonomy" id="412755"/>
    <lineage>
        <taxon>unclassified sequences</taxon>
        <taxon>metagenomes</taxon>
        <taxon>ecological metagenomes</taxon>
    </lineage>
</organism>
<gene>
    <name evidence="1" type="ORF">LCGC14_1562090</name>
</gene>
<comment type="caution">
    <text evidence="1">The sequence shown here is derived from an EMBL/GenBank/DDBJ whole genome shotgun (WGS) entry which is preliminary data.</text>
</comment>
<dbReference type="AlphaFoldDB" id="A0A0F9LMW6"/>
<name>A0A0F9LMW6_9ZZZZ</name>
<reference evidence="1" key="1">
    <citation type="journal article" date="2015" name="Nature">
        <title>Complex archaea that bridge the gap between prokaryotes and eukaryotes.</title>
        <authorList>
            <person name="Spang A."/>
            <person name="Saw J.H."/>
            <person name="Jorgensen S.L."/>
            <person name="Zaremba-Niedzwiedzka K."/>
            <person name="Martijn J."/>
            <person name="Lind A.E."/>
            <person name="van Eijk R."/>
            <person name="Schleper C."/>
            <person name="Guy L."/>
            <person name="Ettema T.J."/>
        </authorList>
    </citation>
    <scope>NUCLEOTIDE SEQUENCE</scope>
</reference>
<evidence type="ECO:0000313" key="1">
    <source>
        <dbReference type="EMBL" id="KKM44041.1"/>
    </source>
</evidence>
<proteinExistence type="predicted"/>
<protein>
    <submittedName>
        <fullName evidence="1">Uncharacterized protein</fullName>
    </submittedName>
</protein>
<dbReference type="EMBL" id="LAZR01012080">
    <property type="protein sequence ID" value="KKM44041.1"/>
    <property type="molecule type" value="Genomic_DNA"/>
</dbReference>
<accession>A0A0F9LMW6</accession>